<dbReference type="InterPro" id="IPR017850">
    <property type="entry name" value="Alkaline_phosphatase_core_sf"/>
</dbReference>
<evidence type="ECO:0000256" key="7">
    <source>
        <dbReference type="ARBA" id="ARBA00022692"/>
    </source>
</evidence>
<keyword evidence="6 14" id="KW-0808">Transferase</keyword>
<dbReference type="UniPathway" id="UPA00196"/>
<dbReference type="InterPro" id="IPR007070">
    <property type="entry name" value="GPI_EtnP_transferase_1"/>
</dbReference>
<evidence type="ECO:0000256" key="1">
    <source>
        <dbReference type="ARBA" id="ARBA00004477"/>
    </source>
</evidence>
<feature type="transmembrane region" description="Helical" evidence="14">
    <location>
        <begin position="852"/>
        <end position="873"/>
    </location>
</feature>
<feature type="domain" description="GPI ethanolamine phosphate transferase 1 C-terminal" evidence="15">
    <location>
        <begin position="461"/>
        <end position="911"/>
    </location>
</feature>
<reference evidence="16 17" key="1">
    <citation type="journal article" date="2019" name="Nat. Ecol. Evol.">
        <title>Megaphylogeny resolves global patterns of mushroom evolution.</title>
        <authorList>
            <person name="Varga T."/>
            <person name="Krizsan K."/>
            <person name="Foldi C."/>
            <person name="Dima B."/>
            <person name="Sanchez-Garcia M."/>
            <person name="Sanchez-Ramirez S."/>
            <person name="Szollosi G.J."/>
            <person name="Szarkandi J.G."/>
            <person name="Papp V."/>
            <person name="Albert L."/>
            <person name="Andreopoulos W."/>
            <person name="Angelini C."/>
            <person name="Antonin V."/>
            <person name="Barry K.W."/>
            <person name="Bougher N.L."/>
            <person name="Buchanan P."/>
            <person name="Buyck B."/>
            <person name="Bense V."/>
            <person name="Catcheside P."/>
            <person name="Chovatia M."/>
            <person name="Cooper J."/>
            <person name="Damon W."/>
            <person name="Desjardin D."/>
            <person name="Finy P."/>
            <person name="Geml J."/>
            <person name="Haridas S."/>
            <person name="Hughes K."/>
            <person name="Justo A."/>
            <person name="Karasinski D."/>
            <person name="Kautmanova I."/>
            <person name="Kiss B."/>
            <person name="Kocsube S."/>
            <person name="Kotiranta H."/>
            <person name="LaButti K.M."/>
            <person name="Lechner B.E."/>
            <person name="Liimatainen K."/>
            <person name="Lipzen A."/>
            <person name="Lukacs Z."/>
            <person name="Mihaltcheva S."/>
            <person name="Morgado L.N."/>
            <person name="Niskanen T."/>
            <person name="Noordeloos M.E."/>
            <person name="Ohm R.A."/>
            <person name="Ortiz-Santana B."/>
            <person name="Ovrebo C."/>
            <person name="Racz N."/>
            <person name="Riley R."/>
            <person name="Savchenko A."/>
            <person name="Shiryaev A."/>
            <person name="Soop K."/>
            <person name="Spirin V."/>
            <person name="Szebenyi C."/>
            <person name="Tomsovsky M."/>
            <person name="Tulloss R.E."/>
            <person name="Uehling J."/>
            <person name="Grigoriev I.V."/>
            <person name="Vagvolgyi C."/>
            <person name="Papp T."/>
            <person name="Martin F.M."/>
            <person name="Miettinen O."/>
            <person name="Hibbett D.S."/>
            <person name="Nagy L.G."/>
        </authorList>
    </citation>
    <scope>NUCLEOTIDE SEQUENCE [LARGE SCALE GENOMIC DNA]</scope>
    <source>
        <strain evidence="16 17">FP101781</strain>
    </source>
</reference>
<evidence type="ECO:0000256" key="12">
    <source>
        <dbReference type="ARBA" id="ARBA00023316"/>
    </source>
</evidence>
<dbReference type="OrthoDB" id="2748310at2759"/>
<feature type="transmembrane region" description="Helical" evidence="14">
    <location>
        <begin position="643"/>
        <end position="660"/>
    </location>
</feature>
<keyword evidence="7 14" id="KW-0812">Transmembrane</keyword>
<dbReference type="AlphaFoldDB" id="A0A4Y7SPD4"/>
<keyword evidence="8 14" id="KW-0256">Endoplasmic reticulum</keyword>
<dbReference type="Pfam" id="PF04987">
    <property type="entry name" value="PigN"/>
    <property type="match status" value="1"/>
</dbReference>
<feature type="transmembrane region" description="Helical" evidence="14">
    <location>
        <begin position="713"/>
        <end position="730"/>
    </location>
</feature>
<evidence type="ECO:0000256" key="9">
    <source>
        <dbReference type="ARBA" id="ARBA00022989"/>
    </source>
</evidence>
<dbReference type="SUPFAM" id="SSF53649">
    <property type="entry name" value="Alkaline phosphatase-like"/>
    <property type="match status" value="1"/>
</dbReference>
<feature type="transmembrane region" description="Helical" evidence="14">
    <location>
        <begin position="619"/>
        <end position="636"/>
    </location>
</feature>
<evidence type="ECO:0000313" key="16">
    <source>
        <dbReference type="EMBL" id="TEB23743.1"/>
    </source>
</evidence>
<dbReference type="CDD" id="cd16020">
    <property type="entry name" value="GPI_EPT_1"/>
    <property type="match status" value="1"/>
</dbReference>
<evidence type="ECO:0000256" key="11">
    <source>
        <dbReference type="ARBA" id="ARBA00023180"/>
    </source>
</evidence>
<comment type="function">
    <text evidence="13 14">Ethanolamine phosphate transferase involved in glycosylphosphatidylinositol-anchor biosynthesis. Transfers ethanolamine phosphate to the first alpha-1,4-linked mannose of the glycosylphosphatidylinositol precursor of GPI-anchor.</text>
</comment>
<dbReference type="InterPro" id="IPR037671">
    <property type="entry name" value="PIGN_N"/>
</dbReference>
<sequence length="954" mass="105679">MASTPASSDPSRFNISKLLILGLLFHIIFIGSVFDCYFTSPVVNGMKRFNVGSAPAKRLVLIVGDGLRADLLYNLNPFPTVPNSPRIVAPYLRSIIEERGAFGISHTRVPTESRPGHVAIIGGMYEDVSAVTKGWKVNPVDFDSVFNQSSSTYSFGSPDILPMFAKGATPGRVKEWSYHEDDEDFTKDATALDLWVLDNLEQLFLNATLDPTLNSELRQDRVVIFLHLLGLDTTGHSYRPHSKEYMLNIQVVDDVVRRTEKLVSDFYQDQETSFVFTADHGMSEIGNHGDGHPDNTRTPLIAWGKGVRGPLPEVARSSSHDSYSEPWGLGHLLRRDVEQADIASLMAALIGIDWPVNSVGVLPDADPSRPGYLDSNAGEETIAKAAFVNAKVILEQYRVKHELKKQHTLLYKRFNPLHLSESDDETPGNSSLQTIENHLANGIWGQAKQESLNLIHTGLSGLHYLQTYDRFLIRTIVTLAYTGWAAFASMYIFRPSEDTSRTSKVYRSAVSGVSGLVLVASWIVFGLQKSPWSFYVYIAFPVYFWQQFLSHGAPDLLLKFASQGTVRWVLWACFVIASTQAMVIGYTHRSVWSAGFVAMGLFWPLTWRPSLWDAWKLTLSWAILCLANAVFPLLCVNKTESVIAILVGGVAMILLGFLGLTSVRTALGEGERFRRLTGVFAAQVSFILLSMVITASSVGHLRAKNGLPLLNQVAGWVVLGIASLFPFTRLGSDPHPRSKILRYFLGFGPAFVILSISVEGLFYSAFSACLVTWVGVEEHIRTAHEATLHQKQLDPLKRGSLKNYHFNPVDTRIAVMFLFFVQIAFFGTGNVASISSFYLAPVYRLIPIFNPFFMASLLLFKILAPYIMLGIAFSQLNKALRLPPFSLLLVALAIVDGMTLTFFFKVQDTGSWLEIGQSITFFCIASLLLLWAAAVSAAGELLMAEPSAPRSKAE</sequence>
<comment type="caution">
    <text evidence="16">The sequence shown here is derived from an EMBL/GenBank/DDBJ whole genome shotgun (WGS) entry which is preliminary data.</text>
</comment>
<evidence type="ECO:0000256" key="6">
    <source>
        <dbReference type="ARBA" id="ARBA00022679"/>
    </source>
</evidence>
<evidence type="ECO:0000256" key="13">
    <source>
        <dbReference type="ARBA" id="ARBA00024850"/>
    </source>
</evidence>
<keyword evidence="10 14" id="KW-0472">Membrane</keyword>
<proteinExistence type="inferred from homology"/>
<evidence type="ECO:0000256" key="8">
    <source>
        <dbReference type="ARBA" id="ARBA00022824"/>
    </source>
</evidence>
<comment type="similarity">
    <text evidence="3 14">Belongs to the PIGG/PIGN/PIGO family. PIGN subfamily.</text>
</comment>
<evidence type="ECO:0000259" key="15">
    <source>
        <dbReference type="Pfam" id="PF04987"/>
    </source>
</evidence>
<evidence type="ECO:0000256" key="4">
    <source>
        <dbReference type="ARBA" id="ARBA00020831"/>
    </source>
</evidence>
<feature type="transmembrane region" description="Helical" evidence="14">
    <location>
        <begin position="885"/>
        <end position="904"/>
    </location>
</feature>
<dbReference type="GO" id="GO:0005789">
    <property type="term" value="C:endoplasmic reticulum membrane"/>
    <property type="evidence" value="ECO:0007669"/>
    <property type="project" value="UniProtKB-SubCell"/>
</dbReference>
<evidence type="ECO:0000256" key="3">
    <source>
        <dbReference type="ARBA" id="ARBA00008400"/>
    </source>
</evidence>
<feature type="transmembrane region" description="Helical" evidence="14">
    <location>
        <begin position="919"/>
        <end position="942"/>
    </location>
</feature>
<keyword evidence="17" id="KW-1185">Reference proteome</keyword>
<comment type="pathway">
    <text evidence="2 14">Glycolipid biosynthesis; glycosylphosphatidylinositol-anchor biosynthesis.</text>
</comment>
<dbReference type="EMBL" id="QPFP01000074">
    <property type="protein sequence ID" value="TEB23743.1"/>
    <property type="molecule type" value="Genomic_DNA"/>
</dbReference>
<name>A0A4Y7SPD4_COPMI</name>
<feature type="transmembrane region" description="Helical" evidence="14">
    <location>
        <begin position="680"/>
        <end position="701"/>
    </location>
</feature>
<evidence type="ECO:0000256" key="10">
    <source>
        <dbReference type="ARBA" id="ARBA00023136"/>
    </source>
</evidence>
<dbReference type="GO" id="GO:0051377">
    <property type="term" value="F:mannose-ethanolamine phosphotransferase activity"/>
    <property type="evidence" value="ECO:0007669"/>
    <property type="project" value="UniProtKB-UniRule"/>
</dbReference>
<accession>A0A4Y7SPD4</accession>
<organism evidence="16 17">
    <name type="scientific">Coprinellus micaceus</name>
    <name type="common">Glistening ink-cap mushroom</name>
    <name type="synonym">Coprinus micaceus</name>
    <dbReference type="NCBI Taxonomy" id="71717"/>
    <lineage>
        <taxon>Eukaryota</taxon>
        <taxon>Fungi</taxon>
        <taxon>Dikarya</taxon>
        <taxon>Basidiomycota</taxon>
        <taxon>Agaricomycotina</taxon>
        <taxon>Agaricomycetes</taxon>
        <taxon>Agaricomycetidae</taxon>
        <taxon>Agaricales</taxon>
        <taxon>Agaricineae</taxon>
        <taxon>Psathyrellaceae</taxon>
        <taxon>Coprinellus</taxon>
    </lineage>
</organism>
<keyword evidence="5 14" id="KW-0337">GPI-anchor biosynthesis</keyword>
<feature type="transmembrane region" description="Helical" evidence="14">
    <location>
        <begin position="591"/>
        <end position="607"/>
    </location>
</feature>
<feature type="transmembrane region" description="Helical" evidence="14">
    <location>
        <begin position="18"/>
        <end position="38"/>
    </location>
</feature>
<dbReference type="EC" id="2.-.-.-" evidence="14"/>
<dbReference type="GO" id="GO:0071555">
    <property type="term" value="P:cell wall organization"/>
    <property type="evidence" value="ECO:0007669"/>
    <property type="project" value="UniProtKB-KW"/>
</dbReference>
<comment type="subcellular location">
    <subcellularLocation>
        <location evidence="1 14">Endoplasmic reticulum membrane</location>
        <topology evidence="1 14">Multi-pass membrane protein</topology>
    </subcellularLocation>
</comment>
<feature type="transmembrane region" description="Helical" evidence="14">
    <location>
        <begin position="813"/>
        <end position="840"/>
    </location>
</feature>
<dbReference type="FunFam" id="3.40.720.10:FF:000015">
    <property type="entry name" value="GPI ethanolamine phosphate transferase 1"/>
    <property type="match status" value="1"/>
</dbReference>
<feature type="transmembrane region" description="Helical" evidence="14">
    <location>
        <begin position="532"/>
        <end position="548"/>
    </location>
</feature>
<feature type="transmembrane region" description="Helical" evidence="14">
    <location>
        <begin position="568"/>
        <end position="586"/>
    </location>
</feature>
<evidence type="ECO:0000256" key="5">
    <source>
        <dbReference type="ARBA" id="ARBA00022502"/>
    </source>
</evidence>
<keyword evidence="11" id="KW-0325">Glycoprotein</keyword>
<protein>
    <recommendedName>
        <fullName evidence="4 14">GPI ethanolamine phosphate transferase 1</fullName>
        <ecNumber evidence="14">2.-.-.-</ecNumber>
    </recommendedName>
</protein>
<feature type="transmembrane region" description="Helical" evidence="14">
    <location>
        <begin position="505"/>
        <end position="525"/>
    </location>
</feature>
<gene>
    <name evidence="16" type="ORF">FA13DRAFT_1694156</name>
</gene>
<dbReference type="Pfam" id="PF01663">
    <property type="entry name" value="Phosphodiest"/>
    <property type="match status" value="1"/>
</dbReference>
<evidence type="ECO:0000256" key="2">
    <source>
        <dbReference type="ARBA" id="ARBA00004687"/>
    </source>
</evidence>
<dbReference type="InterPro" id="IPR017852">
    <property type="entry name" value="GPI_EtnP_transferase_1_C"/>
</dbReference>
<dbReference type="GO" id="GO:0006506">
    <property type="term" value="P:GPI anchor biosynthetic process"/>
    <property type="evidence" value="ECO:0007669"/>
    <property type="project" value="UniProtKB-UniPathway"/>
</dbReference>
<keyword evidence="9 14" id="KW-1133">Transmembrane helix</keyword>
<feature type="transmembrane region" description="Helical" evidence="14">
    <location>
        <begin position="471"/>
        <end position="493"/>
    </location>
</feature>
<keyword evidence="12" id="KW-0961">Cell wall biogenesis/degradation</keyword>
<dbReference type="PANTHER" id="PTHR12250:SF0">
    <property type="entry name" value="GPI ETHANOLAMINE PHOSPHATE TRANSFERASE 1"/>
    <property type="match status" value="1"/>
</dbReference>
<feature type="transmembrane region" description="Helical" evidence="14">
    <location>
        <begin position="750"/>
        <end position="776"/>
    </location>
</feature>
<dbReference type="PANTHER" id="PTHR12250">
    <property type="entry name" value="PHOSPHATIDYLINOSITOL GLYCAN, CLASS N"/>
    <property type="match status" value="1"/>
</dbReference>
<dbReference type="Proteomes" id="UP000298030">
    <property type="component" value="Unassembled WGS sequence"/>
</dbReference>
<dbReference type="STRING" id="71717.A0A4Y7SPD4"/>
<evidence type="ECO:0000313" key="17">
    <source>
        <dbReference type="Proteomes" id="UP000298030"/>
    </source>
</evidence>
<evidence type="ECO:0000256" key="14">
    <source>
        <dbReference type="RuleBase" id="RU367138"/>
    </source>
</evidence>
<dbReference type="Gene3D" id="3.40.720.10">
    <property type="entry name" value="Alkaline Phosphatase, subunit A"/>
    <property type="match status" value="1"/>
</dbReference>
<dbReference type="InterPro" id="IPR002591">
    <property type="entry name" value="Phosphodiest/P_Trfase"/>
</dbReference>